<evidence type="ECO:0000259" key="1">
    <source>
        <dbReference type="SMART" id="SM00871"/>
    </source>
</evidence>
<organism evidence="2 3">
    <name type="scientific">Croceimicrobium hydrocarbonivorans</name>
    <dbReference type="NCBI Taxonomy" id="2761580"/>
    <lineage>
        <taxon>Bacteria</taxon>
        <taxon>Pseudomonadati</taxon>
        <taxon>Bacteroidota</taxon>
        <taxon>Flavobacteriia</taxon>
        <taxon>Flavobacteriales</taxon>
        <taxon>Owenweeksiaceae</taxon>
        <taxon>Croceimicrobium</taxon>
    </lineage>
</organism>
<evidence type="ECO:0000313" key="3">
    <source>
        <dbReference type="Proteomes" id="UP000516305"/>
    </source>
</evidence>
<dbReference type="Proteomes" id="UP000516305">
    <property type="component" value="Chromosome"/>
</dbReference>
<reference evidence="2 3" key="1">
    <citation type="submission" date="2020-08" db="EMBL/GenBank/DDBJ databases">
        <title>Croceimicrobium hydrocarbonivorans gen. nov., sp. nov., a novel marine bacterium isolated from a bacterial consortium that degrades polyethylene terephthalate.</title>
        <authorList>
            <person name="Liu R."/>
        </authorList>
    </citation>
    <scope>NUCLEOTIDE SEQUENCE [LARGE SCALE GENOMIC DNA]</scope>
    <source>
        <strain evidence="2 3">A20-9</strain>
    </source>
</reference>
<keyword evidence="3" id="KW-1185">Reference proteome</keyword>
<dbReference type="SUPFAM" id="SSF55136">
    <property type="entry name" value="Probable bacterial effector-binding domain"/>
    <property type="match status" value="1"/>
</dbReference>
<dbReference type="RefSeq" id="WP_210758009.1">
    <property type="nucleotide sequence ID" value="NZ_CP060139.1"/>
</dbReference>
<gene>
    <name evidence="2" type="ORF">H4K34_13980</name>
</gene>
<dbReference type="SMART" id="SM00871">
    <property type="entry name" value="AraC_E_bind"/>
    <property type="match status" value="1"/>
</dbReference>
<dbReference type="InterPro" id="IPR011256">
    <property type="entry name" value="Reg_factor_effector_dom_sf"/>
</dbReference>
<protein>
    <submittedName>
        <fullName evidence="2">GyrI-like domain-containing protein</fullName>
    </submittedName>
</protein>
<name>A0A7H0VCM9_9FLAO</name>
<dbReference type="EMBL" id="CP060139">
    <property type="protein sequence ID" value="QNR23477.1"/>
    <property type="molecule type" value="Genomic_DNA"/>
</dbReference>
<dbReference type="Gene3D" id="3.20.80.10">
    <property type="entry name" value="Regulatory factor, effector binding domain"/>
    <property type="match status" value="1"/>
</dbReference>
<accession>A0A7H0VCM9</accession>
<dbReference type="KEGG" id="chyd:H4K34_13980"/>
<evidence type="ECO:0000313" key="2">
    <source>
        <dbReference type="EMBL" id="QNR23477.1"/>
    </source>
</evidence>
<dbReference type="Pfam" id="PF14526">
    <property type="entry name" value="Cass2"/>
    <property type="match status" value="1"/>
</dbReference>
<sequence>MNLKPRFETFKGLVLIGLHRRMSMAQNQTFELWKEFGPLRKALAPEANLYAVEVYPDTDFFQKFSPLREFEKWAAISKSNVAEVPEALSEIEIPYGEYAVFSYRGKPSEAQATFQYIYGEWLPKSDYEMDARPYFALMDESYKGEDPDSKEEFWIPIKKK</sequence>
<dbReference type="InterPro" id="IPR010499">
    <property type="entry name" value="AraC_E-bd"/>
</dbReference>
<dbReference type="AlphaFoldDB" id="A0A7H0VCM9"/>
<feature type="domain" description="AraC effector-binding" evidence="1">
    <location>
        <begin position="3"/>
        <end position="158"/>
    </location>
</feature>
<proteinExistence type="predicted"/>
<dbReference type="InterPro" id="IPR029441">
    <property type="entry name" value="Cass2"/>
</dbReference>